<protein>
    <submittedName>
        <fullName evidence="2">Uncharacterized protein</fullName>
    </submittedName>
</protein>
<name>A0A1B6EWI4_9HEMI</name>
<keyword evidence="1" id="KW-0472">Membrane</keyword>
<evidence type="ECO:0000313" key="2">
    <source>
        <dbReference type="EMBL" id="JAS42298.1"/>
    </source>
</evidence>
<organism evidence="2">
    <name type="scientific">Cuerna arida</name>
    <dbReference type="NCBI Taxonomy" id="1464854"/>
    <lineage>
        <taxon>Eukaryota</taxon>
        <taxon>Metazoa</taxon>
        <taxon>Ecdysozoa</taxon>
        <taxon>Arthropoda</taxon>
        <taxon>Hexapoda</taxon>
        <taxon>Insecta</taxon>
        <taxon>Pterygota</taxon>
        <taxon>Neoptera</taxon>
        <taxon>Paraneoptera</taxon>
        <taxon>Hemiptera</taxon>
        <taxon>Auchenorrhyncha</taxon>
        <taxon>Membracoidea</taxon>
        <taxon>Cicadellidae</taxon>
        <taxon>Cicadellinae</taxon>
        <taxon>Proconiini</taxon>
        <taxon>Cuerna</taxon>
    </lineage>
</organism>
<keyword evidence="1" id="KW-0812">Transmembrane</keyword>
<feature type="transmembrane region" description="Helical" evidence="1">
    <location>
        <begin position="85"/>
        <end position="109"/>
    </location>
</feature>
<reference evidence="2" key="1">
    <citation type="submission" date="2015-11" db="EMBL/GenBank/DDBJ databases">
        <title>De novo transcriptome assembly of four potential Pierce s Disease insect vectors from Arizona vineyards.</title>
        <authorList>
            <person name="Tassone E.E."/>
        </authorList>
    </citation>
    <scope>NUCLEOTIDE SEQUENCE</scope>
</reference>
<gene>
    <name evidence="2" type="ORF">g.31</name>
</gene>
<proteinExistence type="predicted"/>
<feature type="transmembrane region" description="Helical" evidence="1">
    <location>
        <begin position="56"/>
        <end position="79"/>
    </location>
</feature>
<keyword evidence="1" id="KW-1133">Transmembrane helix</keyword>
<feature type="transmembrane region" description="Helical" evidence="1">
    <location>
        <begin position="116"/>
        <end position="138"/>
    </location>
</feature>
<dbReference type="EMBL" id="GECZ01027471">
    <property type="protein sequence ID" value="JAS42298.1"/>
    <property type="molecule type" value="Transcribed_RNA"/>
</dbReference>
<evidence type="ECO:0000256" key="1">
    <source>
        <dbReference type="SAM" id="Phobius"/>
    </source>
</evidence>
<dbReference type="AlphaFoldDB" id="A0A1B6EWI4"/>
<sequence length="151" mass="16996">MLPCHTTTLTLTVNQIEGVLVGTCLMFTSFSTTHEESETIDRGPDRRLFRFQSAEVLVFLIIFSLQFLSSNILSCGVLVHSPWKIFMWSVFSLFLSTLKILSSLVFFVADEDTLKSAIILFASGILNIYLTIGMISYAKALWDRRKISSNA</sequence>
<accession>A0A1B6EWI4</accession>